<proteinExistence type="predicted"/>
<dbReference type="EMBL" id="JAULSV010000001">
    <property type="protein sequence ID" value="KAK0655288.1"/>
    <property type="molecule type" value="Genomic_DNA"/>
</dbReference>
<protein>
    <submittedName>
        <fullName evidence="1">Uncharacterized protein</fullName>
    </submittedName>
</protein>
<evidence type="ECO:0000313" key="2">
    <source>
        <dbReference type="Proteomes" id="UP001174936"/>
    </source>
</evidence>
<sequence>MDRFQPETSTPSKPKGKALTLVKKANKELRAKLETYIPAGDYGCIHCLTTLVLNYVPSGDAPPVSHCGFSNPTSSICDQCTDRKSVCDRPNAMLERDFSELMACISLAVEHVWDEDEGELTFSADDRLDIAKALKAYINEFVKSERDYRTHYKLTGSKTARKELVYNARKQVLAARHPMPARAYTDPELRKAWERLSLPALEFCDPGYAHLTLARRRYVTEFMAVIKRNYTKESVKETQEQLENLVRV</sequence>
<name>A0AA39YMJ3_9PEZI</name>
<keyword evidence="2" id="KW-1185">Reference proteome</keyword>
<evidence type="ECO:0000313" key="1">
    <source>
        <dbReference type="EMBL" id="KAK0655288.1"/>
    </source>
</evidence>
<gene>
    <name evidence="1" type="ORF">B0T16DRAFT_451000</name>
</gene>
<organism evidence="1 2">
    <name type="scientific">Cercophora newfieldiana</name>
    <dbReference type="NCBI Taxonomy" id="92897"/>
    <lineage>
        <taxon>Eukaryota</taxon>
        <taxon>Fungi</taxon>
        <taxon>Dikarya</taxon>
        <taxon>Ascomycota</taxon>
        <taxon>Pezizomycotina</taxon>
        <taxon>Sordariomycetes</taxon>
        <taxon>Sordariomycetidae</taxon>
        <taxon>Sordariales</taxon>
        <taxon>Lasiosphaeriaceae</taxon>
        <taxon>Cercophora</taxon>
    </lineage>
</organism>
<dbReference type="AlphaFoldDB" id="A0AA39YMJ3"/>
<dbReference type="Proteomes" id="UP001174936">
    <property type="component" value="Unassembled WGS sequence"/>
</dbReference>
<reference evidence="1" key="1">
    <citation type="submission" date="2023-06" db="EMBL/GenBank/DDBJ databases">
        <title>Genome-scale phylogeny and comparative genomics of the fungal order Sordariales.</title>
        <authorList>
            <consortium name="Lawrence Berkeley National Laboratory"/>
            <person name="Hensen N."/>
            <person name="Bonometti L."/>
            <person name="Westerberg I."/>
            <person name="Brannstrom I.O."/>
            <person name="Guillou S."/>
            <person name="Cros-Aarteil S."/>
            <person name="Calhoun S."/>
            <person name="Haridas S."/>
            <person name="Kuo A."/>
            <person name="Mondo S."/>
            <person name="Pangilinan J."/>
            <person name="Riley R."/>
            <person name="Labutti K."/>
            <person name="Andreopoulos B."/>
            <person name="Lipzen A."/>
            <person name="Chen C."/>
            <person name="Yanf M."/>
            <person name="Daum C."/>
            <person name="Ng V."/>
            <person name="Clum A."/>
            <person name="Steindorff A."/>
            <person name="Ohm R."/>
            <person name="Martin F."/>
            <person name="Silar P."/>
            <person name="Natvig D."/>
            <person name="Lalanne C."/>
            <person name="Gautier V."/>
            <person name="Ament-Velasquez S.L."/>
            <person name="Kruys A."/>
            <person name="Hutchinson M.I."/>
            <person name="Powell A.J."/>
            <person name="Barry K."/>
            <person name="Miller A.N."/>
            <person name="Grigoriev I.V."/>
            <person name="Debuchy R."/>
            <person name="Gladieux P."/>
            <person name="Thoren M.H."/>
            <person name="Johannesson H."/>
        </authorList>
    </citation>
    <scope>NUCLEOTIDE SEQUENCE</scope>
    <source>
        <strain evidence="1">SMH2532-1</strain>
    </source>
</reference>
<accession>A0AA39YMJ3</accession>
<comment type="caution">
    <text evidence="1">The sequence shown here is derived from an EMBL/GenBank/DDBJ whole genome shotgun (WGS) entry which is preliminary data.</text>
</comment>